<reference evidence="2" key="2">
    <citation type="journal article" date="2023" name="IMA Fungus">
        <title>Comparative genomic study of the Penicillium genus elucidates a diverse pangenome and 15 lateral gene transfer events.</title>
        <authorList>
            <person name="Petersen C."/>
            <person name="Sorensen T."/>
            <person name="Nielsen M.R."/>
            <person name="Sondergaard T.E."/>
            <person name="Sorensen J.L."/>
            <person name="Fitzpatrick D.A."/>
            <person name="Frisvad J.C."/>
            <person name="Nielsen K.L."/>
        </authorList>
    </citation>
    <scope>NUCLEOTIDE SEQUENCE</scope>
    <source>
        <strain evidence="2">IBT 21472</strain>
    </source>
</reference>
<dbReference type="Gene3D" id="3.30.430.10">
    <property type="entry name" value="Killer Toxin P4, subunit A"/>
    <property type="match status" value="1"/>
</dbReference>
<protein>
    <recommendedName>
        <fullName evidence="1">Killer toxin Kp4 domain-containing protein</fullName>
    </recommendedName>
</protein>
<evidence type="ECO:0000259" key="1">
    <source>
        <dbReference type="Pfam" id="PF09044"/>
    </source>
</evidence>
<evidence type="ECO:0000313" key="3">
    <source>
        <dbReference type="Proteomes" id="UP001147746"/>
    </source>
</evidence>
<dbReference type="EMBL" id="JAPZBO010000009">
    <property type="protein sequence ID" value="KAJ5302566.1"/>
    <property type="molecule type" value="Genomic_DNA"/>
</dbReference>
<dbReference type="Pfam" id="PF09044">
    <property type="entry name" value="Kp4"/>
    <property type="match status" value="1"/>
</dbReference>
<dbReference type="InterPro" id="IPR015131">
    <property type="entry name" value="Killer_tox_Kp4"/>
</dbReference>
<sequence length="143" mass="15050">MKNCLYFALRYMISFKIKFTVASSLVLLIASTSTAGINCRGSGQCSLGTVGHTLVNIKDIVDRIQPRDRHYDTGQQIACAGSLCAFYQNGAGGTADDTSSYLQALIHHKCKTCGSVPTQSGNNIAAGALTVNVVGQPKCQGAC</sequence>
<keyword evidence="3" id="KW-1185">Reference proteome</keyword>
<dbReference type="InterPro" id="IPR011329">
    <property type="entry name" value="Killer_tox_Kp4/SMK"/>
</dbReference>
<accession>A0A9W9TZU3</accession>
<comment type="caution">
    <text evidence="2">The sequence shown here is derived from an EMBL/GenBank/DDBJ whole genome shotgun (WGS) entry which is preliminary data.</text>
</comment>
<dbReference type="Proteomes" id="UP001147746">
    <property type="component" value="Unassembled WGS sequence"/>
</dbReference>
<organism evidence="2 3">
    <name type="scientific">Penicillium atrosanguineum</name>
    <dbReference type="NCBI Taxonomy" id="1132637"/>
    <lineage>
        <taxon>Eukaryota</taxon>
        <taxon>Fungi</taxon>
        <taxon>Dikarya</taxon>
        <taxon>Ascomycota</taxon>
        <taxon>Pezizomycotina</taxon>
        <taxon>Eurotiomycetes</taxon>
        <taxon>Eurotiomycetidae</taxon>
        <taxon>Eurotiales</taxon>
        <taxon>Aspergillaceae</taxon>
        <taxon>Penicillium</taxon>
    </lineage>
</organism>
<proteinExistence type="predicted"/>
<feature type="domain" description="Killer toxin Kp4" evidence="1">
    <location>
        <begin position="27"/>
        <end position="134"/>
    </location>
</feature>
<name>A0A9W9TZU3_9EURO</name>
<dbReference type="GO" id="GO:0005576">
    <property type="term" value="C:extracellular region"/>
    <property type="evidence" value="ECO:0007669"/>
    <property type="project" value="InterPro"/>
</dbReference>
<reference evidence="2" key="1">
    <citation type="submission" date="2022-12" db="EMBL/GenBank/DDBJ databases">
        <authorList>
            <person name="Petersen C."/>
        </authorList>
    </citation>
    <scope>NUCLEOTIDE SEQUENCE</scope>
    <source>
        <strain evidence="2">IBT 21472</strain>
    </source>
</reference>
<evidence type="ECO:0000313" key="2">
    <source>
        <dbReference type="EMBL" id="KAJ5302566.1"/>
    </source>
</evidence>
<gene>
    <name evidence="2" type="ORF">N7476_009365</name>
</gene>
<dbReference type="SUPFAM" id="SSF55221">
    <property type="entry name" value="Yeast killer toxins"/>
    <property type="match status" value="1"/>
</dbReference>
<dbReference type="AlphaFoldDB" id="A0A9W9TZU3"/>